<keyword evidence="5 7" id="KW-1133">Transmembrane helix</keyword>
<feature type="transmembrane region" description="Helical" evidence="7">
    <location>
        <begin position="75"/>
        <end position="92"/>
    </location>
</feature>
<evidence type="ECO:0000256" key="3">
    <source>
        <dbReference type="ARBA" id="ARBA00022475"/>
    </source>
</evidence>
<dbReference type="Gene3D" id="1.20.1250.20">
    <property type="entry name" value="MFS general substrate transporter like domains"/>
    <property type="match status" value="2"/>
</dbReference>
<evidence type="ECO:0000313" key="9">
    <source>
        <dbReference type="EMBL" id="AWR95672.1"/>
    </source>
</evidence>
<dbReference type="PROSITE" id="PS50850">
    <property type="entry name" value="MFS"/>
    <property type="match status" value="1"/>
</dbReference>
<dbReference type="PANTHER" id="PTHR23517">
    <property type="entry name" value="RESISTANCE PROTEIN MDTM, PUTATIVE-RELATED-RELATED"/>
    <property type="match status" value="1"/>
</dbReference>
<keyword evidence="2" id="KW-0813">Transport</keyword>
<feature type="transmembrane region" description="Helical" evidence="7">
    <location>
        <begin position="41"/>
        <end position="63"/>
    </location>
</feature>
<keyword evidence="6 7" id="KW-0472">Membrane</keyword>
<gene>
    <name evidence="9" type="ORF">DFR85_14830</name>
</gene>
<dbReference type="GO" id="GO:0022857">
    <property type="term" value="F:transmembrane transporter activity"/>
    <property type="evidence" value="ECO:0007669"/>
    <property type="project" value="InterPro"/>
</dbReference>
<keyword evidence="10" id="KW-1185">Reference proteome</keyword>
<dbReference type="RefSeq" id="WP_110271550.1">
    <property type="nucleotide sequence ID" value="NZ_CP029289.2"/>
</dbReference>
<dbReference type="SUPFAM" id="SSF103473">
    <property type="entry name" value="MFS general substrate transporter"/>
    <property type="match status" value="1"/>
</dbReference>
<feature type="transmembrane region" description="Helical" evidence="7">
    <location>
        <begin position="363"/>
        <end position="386"/>
    </location>
</feature>
<dbReference type="InterPro" id="IPR020846">
    <property type="entry name" value="MFS_dom"/>
</dbReference>
<name>A0A2U9IHZ6_9CREN</name>
<evidence type="ECO:0000256" key="4">
    <source>
        <dbReference type="ARBA" id="ARBA00022692"/>
    </source>
</evidence>
<evidence type="ECO:0000259" key="8">
    <source>
        <dbReference type="PROSITE" id="PS50850"/>
    </source>
</evidence>
<dbReference type="KEGG" id="abri:DFR85_14830"/>
<comment type="subcellular location">
    <subcellularLocation>
        <location evidence="1">Cell membrane</location>
        <topology evidence="1">Multi-pass membrane protein</topology>
    </subcellularLocation>
</comment>
<organism evidence="9 10">
    <name type="scientific">Acidianus brierleyi</name>
    <dbReference type="NCBI Taxonomy" id="41673"/>
    <lineage>
        <taxon>Archaea</taxon>
        <taxon>Thermoproteota</taxon>
        <taxon>Thermoprotei</taxon>
        <taxon>Sulfolobales</taxon>
        <taxon>Sulfolobaceae</taxon>
        <taxon>Acidianus</taxon>
    </lineage>
</organism>
<feature type="transmembrane region" description="Helical" evidence="7">
    <location>
        <begin position="163"/>
        <end position="183"/>
    </location>
</feature>
<accession>A0A2U9IHZ6</accession>
<evidence type="ECO:0000256" key="1">
    <source>
        <dbReference type="ARBA" id="ARBA00004651"/>
    </source>
</evidence>
<sequence length="392" mass="44669">MLKEIYYLIRDKILFYFSLSSGISTFAYSLLAYYFPIIMTFFNINIFIIGTIYSITNFVYVILNLPLGIIVDKIGSRNALVISALIAVPLFLIMGTRIAVFFIISFIIFESIVRMINSLGIHKFILDYRDAGKAFGVFSLITSILASIGILTGGFLLQYFGVSLLLFVFISILFGISSLIRFLKLPKGENKNYKVGKIMQLSFKHIRDKTLLLYILTSILSSGLNLEVFYVTIYFVKYLSIPLTLIGVIYSTYAIIMAFLPLLFSIILSNYSSFKNLSLILFSESFIFFLIPLVYNIYITFILFYFWTLLVAMQNIMGVNISKSVTRSEIRGSQIALISTFTNIFQIFYNIVIGILFEIKPSYAFYFSGTLGIIAVSIIILFILLFHTQNDM</sequence>
<feature type="transmembrane region" description="Helical" evidence="7">
    <location>
        <begin position="137"/>
        <end position="157"/>
    </location>
</feature>
<dbReference type="InterPro" id="IPR036259">
    <property type="entry name" value="MFS_trans_sf"/>
</dbReference>
<keyword evidence="3" id="KW-1003">Cell membrane</keyword>
<evidence type="ECO:0000256" key="7">
    <source>
        <dbReference type="SAM" id="Phobius"/>
    </source>
</evidence>
<dbReference type="Proteomes" id="UP000248044">
    <property type="component" value="Chromosome"/>
</dbReference>
<dbReference type="AlphaFoldDB" id="A0A2U9IHZ6"/>
<reference evidence="9 10" key="1">
    <citation type="submission" date="2018-05" db="EMBL/GenBank/DDBJ databases">
        <title>Complete Genome Sequences of Extremely Thermoacidophilic, Metal-Mobilizing Type-Strain Members of the Archaeal Family Sulfolobaceae: Acidianus brierleyi DSM-1651T, Acidianus sulfidivorans DSM-18786T, Metallosphaera hakonensis DSM-7519T, and Metallosphaera prunae DSM-10039T.</title>
        <authorList>
            <person name="Counts J.A."/>
            <person name="Kelly R.M."/>
        </authorList>
    </citation>
    <scope>NUCLEOTIDE SEQUENCE [LARGE SCALE GENOMIC DNA]</scope>
    <source>
        <strain evidence="9 10">DSM 1651</strain>
    </source>
</reference>
<feature type="transmembrane region" description="Helical" evidence="7">
    <location>
        <begin position="211"/>
        <end position="235"/>
    </location>
</feature>
<protein>
    <submittedName>
        <fullName evidence="9">MFS transporter</fullName>
    </submittedName>
</protein>
<proteinExistence type="predicted"/>
<dbReference type="GO" id="GO:0005886">
    <property type="term" value="C:plasma membrane"/>
    <property type="evidence" value="ECO:0007669"/>
    <property type="project" value="UniProtKB-SubCell"/>
</dbReference>
<evidence type="ECO:0000256" key="6">
    <source>
        <dbReference type="ARBA" id="ARBA00023136"/>
    </source>
</evidence>
<evidence type="ECO:0000313" key="10">
    <source>
        <dbReference type="Proteomes" id="UP000248044"/>
    </source>
</evidence>
<dbReference type="PANTHER" id="PTHR23517:SF3">
    <property type="entry name" value="INTEGRAL MEMBRANE TRANSPORT PROTEIN"/>
    <property type="match status" value="1"/>
</dbReference>
<feature type="transmembrane region" description="Helical" evidence="7">
    <location>
        <begin position="13"/>
        <end position="35"/>
    </location>
</feature>
<dbReference type="OrthoDB" id="42083at2157"/>
<dbReference type="Pfam" id="PF07690">
    <property type="entry name" value="MFS_1"/>
    <property type="match status" value="1"/>
</dbReference>
<feature type="transmembrane region" description="Helical" evidence="7">
    <location>
        <begin position="279"/>
        <end position="298"/>
    </location>
</feature>
<feature type="transmembrane region" description="Helical" evidence="7">
    <location>
        <begin position="241"/>
        <end position="267"/>
    </location>
</feature>
<evidence type="ECO:0000256" key="5">
    <source>
        <dbReference type="ARBA" id="ARBA00022989"/>
    </source>
</evidence>
<dbReference type="GeneID" id="36833456"/>
<evidence type="ECO:0000256" key="2">
    <source>
        <dbReference type="ARBA" id="ARBA00022448"/>
    </source>
</evidence>
<dbReference type="InterPro" id="IPR050171">
    <property type="entry name" value="MFS_Transporters"/>
</dbReference>
<feature type="transmembrane region" description="Helical" evidence="7">
    <location>
        <begin position="335"/>
        <end position="357"/>
    </location>
</feature>
<keyword evidence="4 7" id="KW-0812">Transmembrane</keyword>
<feature type="domain" description="Major facilitator superfamily (MFS) profile" evidence="8">
    <location>
        <begin position="13"/>
        <end position="389"/>
    </location>
</feature>
<feature type="transmembrane region" description="Helical" evidence="7">
    <location>
        <begin position="98"/>
        <end position="116"/>
    </location>
</feature>
<dbReference type="EMBL" id="CP029289">
    <property type="protein sequence ID" value="AWR95672.1"/>
    <property type="molecule type" value="Genomic_DNA"/>
</dbReference>
<dbReference type="InterPro" id="IPR011701">
    <property type="entry name" value="MFS"/>
</dbReference>